<accession>J9FT29</accession>
<feature type="non-terminal residue" evidence="1">
    <location>
        <position position="26"/>
    </location>
</feature>
<gene>
    <name evidence="1" type="ORF">EVA_13796</name>
</gene>
<protein>
    <submittedName>
        <fullName evidence="1">Uncharacterized protein</fullName>
    </submittedName>
</protein>
<sequence length="26" mass="2866">MTGVYVMSNFIKTKHPRSALALTKDG</sequence>
<comment type="caution">
    <text evidence="1">The sequence shown here is derived from an EMBL/GenBank/DDBJ whole genome shotgun (WGS) entry which is preliminary data.</text>
</comment>
<reference evidence="1" key="1">
    <citation type="journal article" date="2012" name="PLoS ONE">
        <title>Gene sets for utilization of primary and secondary nutrition supplies in the distal gut of endangered iberian lynx.</title>
        <authorList>
            <person name="Alcaide M."/>
            <person name="Messina E."/>
            <person name="Richter M."/>
            <person name="Bargiela R."/>
            <person name="Peplies J."/>
            <person name="Huws S.A."/>
            <person name="Newbold C.J."/>
            <person name="Golyshin P.N."/>
            <person name="Simon M.A."/>
            <person name="Lopez G."/>
            <person name="Yakimov M.M."/>
            <person name="Ferrer M."/>
        </authorList>
    </citation>
    <scope>NUCLEOTIDE SEQUENCE</scope>
</reference>
<proteinExistence type="predicted"/>
<dbReference type="AlphaFoldDB" id="J9FT29"/>
<organism evidence="1">
    <name type="scientific">gut metagenome</name>
    <dbReference type="NCBI Taxonomy" id="749906"/>
    <lineage>
        <taxon>unclassified sequences</taxon>
        <taxon>metagenomes</taxon>
        <taxon>organismal metagenomes</taxon>
    </lineage>
</organism>
<dbReference type="EMBL" id="AMCI01004430">
    <property type="protein sequence ID" value="EJW98096.1"/>
    <property type="molecule type" value="Genomic_DNA"/>
</dbReference>
<evidence type="ECO:0000313" key="1">
    <source>
        <dbReference type="EMBL" id="EJW98096.1"/>
    </source>
</evidence>
<name>J9FT29_9ZZZZ</name>